<evidence type="ECO:0000259" key="2">
    <source>
        <dbReference type="Pfam" id="PF03787"/>
    </source>
</evidence>
<dbReference type="PANTHER" id="PTHR39965:SF1">
    <property type="entry name" value="CRISPR SYSTEM CMR SUBUNIT CMR6"/>
    <property type="match status" value="1"/>
</dbReference>
<gene>
    <name evidence="3" type="primary">cmr6</name>
    <name evidence="3" type="ordered locus">CLI_2215</name>
</gene>
<dbReference type="KEGG" id="cbf:CLI_2215"/>
<organism evidence="3 4">
    <name type="scientific">Clostridium botulinum (strain Langeland / NCTC 10281 / Type F)</name>
    <dbReference type="NCBI Taxonomy" id="441772"/>
    <lineage>
        <taxon>Bacteria</taxon>
        <taxon>Bacillati</taxon>
        <taxon>Bacillota</taxon>
        <taxon>Clostridia</taxon>
        <taxon>Eubacteriales</taxon>
        <taxon>Clostridiaceae</taxon>
        <taxon>Clostridium</taxon>
    </lineage>
</organism>
<name>A7GFA5_CLOBL</name>
<dbReference type="AlphaFoldDB" id="A7GFA5"/>
<proteinExistence type="predicted"/>
<dbReference type="Proteomes" id="UP000002410">
    <property type="component" value="Chromosome"/>
</dbReference>
<dbReference type="RefSeq" id="WP_012100150.1">
    <property type="nucleotide sequence ID" value="NC_009699.1"/>
</dbReference>
<dbReference type="InterPro" id="IPR005537">
    <property type="entry name" value="RAMP_III_fam"/>
</dbReference>
<protein>
    <submittedName>
        <fullName evidence="3">CRISPR-associated RAMP protein, Cmr6 family</fullName>
    </submittedName>
</protein>
<dbReference type="GO" id="GO:0051607">
    <property type="term" value="P:defense response to virus"/>
    <property type="evidence" value="ECO:0007669"/>
    <property type="project" value="UniProtKB-KW"/>
</dbReference>
<accession>A7GFA5</accession>
<reference evidence="4" key="1">
    <citation type="submission" date="2007-06" db="EMBL/GenBank/DDBJ databases">
        <authorList>
            <person name="Brinkac L.M."/>
            <person name="Daugherty S."/>
            <person name="Dodson R.J."/>
            <person name="Madupu R."/>
            <person name="Brown J.L."/>
            <person name="Bruce D."/>
            <person name="Detter C."/>
            <person name="Munk C."/>
            <person name="Smith L.A."/>
            <person name="Smith T.J."/>
            <person name="White O."/>
            <person name="Brettin T.S."/>
        </authorList>
    </citation>
    <scope>NUCLEOTIDE SEQUENCE [LARGE SCALE GENOMIC DNA]</scope>
    <source>
        <strain evidence="4">Langeland / NCTC 10281 / Type F</strain>
    </source>
</reference>
<dbReference type="EMBL" id="CP000728">
    <property type="protein sequence ID" value="ABS39314.1"/>
    <property type="molecule type" value="Genomic_DNA"/>
</dbReference>
<dbReference type="Pfam" id="PF03787">
    <property type="entry name" value="RAMPs"/>
    <property type="match status" value="1"/>
</dbReference>
<evidence type="ECO:0000313" key="3">
    <source>
        <dbReference type="EMBL" id="ABS39314.1"/>
    </source>
</evidence>
<dbReference type="NCBIfam" id="TIGR01898">
    <property type="entry name" value="cas_TM1791_cmr6"/>
    <property type="match status" value="1"/>
</dbReference>
<feature type="domain" description="CRISPR type III-associated protein" evidence="2">
    <location>
        <begin position="134"/>
        <end position="308"/>
    </location>
</feature>
<sequence length="432" mass="51119">MIKLLKVKSFSTKRGAEFENKETFNKLKQEFYKNPKIGDYVFCSIEEDKLRGLEWRLYQDIDNTNVYEQWQKWKKDSCHYGLKLDKFTNVFNGREESVNKKIDQSIHLNIDDYLKEDKNLYENIDFNVKVFDKLVVGLGEHSVFETDIKLHHTYGVPYIPASAVKGCFRSHIIQKYFQSKEKKAEEDKNFIEIFGGEYKDKTYSGNVIFIDLFPKNSFEIKKDVMTPHYQNGYTDDGNITPIEFLTVENTLFRFILRISNKCLLQDNNSKIKLKENQDVRDLIVEELVEMIATHGIGAKTSVGYGYFEEVTKEECLEQTENNEKRREEEILEAKEKKKLMKMNDSEKKLYLVEKISDCEKRKEGLRKLFTNRKQEELEQTEIEKLAKLIKRDLEDSGKWRYKIGKKGKKNKELERIEKICEILNIDLPKNSN</sequence>
<dbReference type="HOGENOM" id="CLU_622154_0_0_9"/>
<dbReference type="InterPro" id="IPR010172">
    <property type="entry name" value="CRISPR-assoc_prot_TM1791"/>
</dbReference>
<evidence type="ECO:0000256" key="1">
    <source>
        <dbReference type="ARBA" id="ARBA00023118"/>
    </source>
</evidence>
<dbReference type="PANTHER" id="PTHR39965">
    <property type="entry name" value="CRISPR SYSTEM CMR SUBUNIT CMR6"/>
    <property type="match status" value="1"/>
</dbReference>
<evidence type="ECO:0000313" key="4">
    <source>
        <dbReference type="Proteomes" id="UP000002410"/>
    </source>
</evidence>
<keyword evidence="1" id="KW-0051">Antiviral defense</keyword>